<dbReference type="Pfam" id="PF05057">
    <property type="entry name" value="DUF676"/>
    <property type="match status" value="1"/>
</dbReference>
<evidence type="ECO:0000313" key="3">
    <source>
        <dbReference type="EMBL" id="KNC85152.1"/>
    </source>
</evidence>
<feature type="compositionally biased region" description="Basic and acidic residues" evidence="1">
    <location>
        <begin position="871"/>
        <end position="882"/>
    </location>
</feature>
<feature type="compositionally biased region" description="Basic and acidic residues" evidence="1">
    <location>
        <begin position="1057"/>
        <end position="1070"/>
    </location>
</feature>
<dbReference type="SUPFAM" id="SSF53474">
    <property type="entry name" value="alpha/beta-Hydrolases"/>
    <property type="match status" value="1"/>
</dbReference>
<feature type="region of interest" description="Disordered" evidence="1">
    <location>
        <begin position="326"/>
        <end position="414"/>
    </location>
</feature>
<evidence type="ECO:0000259" key="2">
    <source>
        <dbReference type="Pfam" id="PF05057"/>
    </source>
</evidence>
<feature type="compositionally biased region" description="Polar residues" evidence="1">
    <location>
        <begin position="852"/>
        <end position="864"/>
    </location>
</feature>
<name>A0A0L0G801_9EUKA</name>
<dbReference type="Proteomes" id="UP000054560">
    <property type="component" value="Unassembled WGS sequence"/>
</dbReference>
<feature type="compositionally biased region" description="Polar residues" evidence="1">
    <location>
        <begin position="1405"/>
        <end position="1414"/>
    </location>
</feature>
<dbReference type="InterPro" id="IPR007751">
    <property type="entry name" value="DUF676_lipase-like"/>
</dbReference>
<proteinExistence type="predicted"/>
<feature type="region of interest" description="Disordered" evidence="1">
    <location>
        <begin position="438"/>
        <end position="490"/>
    </location>
</feature>
<feature type="compositionally biased region" description="Basic and acidic residues" evidence="1">
    <location>
        <begin position="1142"/>
        <end position="1151"/>
    </location>
</feature>
<dbReference type="EMBL" id="KQ241717">
    <property type="protein sequence ID" value="KNC85152.1"/>
    <property type="molecule type" value="Genomic_DNA"/>
</dbReference>
<feature type="region of interest" description="Disordered" evidence="1">
    <location>
        <begin position="846"/>
        <end position="896"/>
    </location>
</feature>
<dbReference type="RefSeq" id="XP_014159054.1">
    <property type="nucleotide sequence ID" value="XM_014303579.1"/>
</dbReference>
<feature type="region of interest" description="Disordered" evidence="1">
    <location>
        <begin position="1503"/>
        <end position="1524"/>
    </location>
</feature>
<dbReference type="eggNOG" id="KOG2205">
    <property type="taxonomic scope" value="Eukaryota"/>
</dbReference>
<feature type="region of interest" description="Disordered" evidence="1">
    <location>
        <begin position="914"/>
        <end position="940"/>
    </location>
</feature>
<dbReference type="PANTHER" id="PTHR12482:SF5">
    <property type="entry name" value="DUF676 DOMAIN-CONTAINING PROTEIN"/>
    <property type="match status" value="1"/>
</dbReference>
<dbReference type="PANTHER" id="PTHR12482">
    <property type="entry name" value="LIPASE ROG1-RELATED-RELATED"/>
    <property type="match status" value="1"/>
</dbReference>
<feature type="compositionally biased region" description="Low complexity" evidence="1">
    <location>
        <begin position="972"/>
        <end position="986"/>
    </location>
</feature>
<dbReference type="InterPro" id="IPR044294">
    <property type="entry name" value="Lipase-like"/>
</dbReference>
<feature type="compositionally biased region" description="Basic and acidic residues" evidence="1">
    <location>
        <begin position="653"/>
        <end position="673"/>
    </location>
</feature>
<feature type="compositionally biased region" description="Polar residues" evidence="1">
    <location>
        <begin position="690"/>
        <end position="717"/>
    </location>
</feature>
<dbReference type="Gene3D" id="3.40.50.1820">
    <property type="entry name" value="alpha/beta hydrolase"/>
    <property type="match status" value="1"/>
</dbReference>
<feature type="domain" description="DUF676" evidence="2">
    <location>
        <begin position="1181"/>
        <end position="1378"/>
    </location>
</feature>
<evidence type="ECO:0000313" key="4">
    <source>
        <dbReference type="Proteomes" id="UP000054560"/>
    </source>
</evidence>
<dbReference type="InterPro" id="IPR029058">
    <property type="entry name" value="AB_hydrolase_fold"/>
</dbReference>
<dbReference type="STRING" id="667725.A0A0L0G801"/>
<feature type="region of interest" description="Disordered" evidence="1">
    <location>
        <begin position="1032"/>
        <end position="1070"/>
    </location>
</feature>
<feature type="region of interest" description="Disordered" evidence="1">
    <location>
        <begin position="1405"/>
        <end position="1435"/>
    </location>
</feature>
<feature type="region of interest" description="Disordered" evidence="1">
    <location>
        <begin position="807"/>
        <end position="834"/>
    </location>
</feature>
<feature type="compositionally biased region" description="Basic and acidic residues" evidence="1">
    <location>
        <begin position="809"/>
        <end position="823"/>
    </location>
</feature>
<feature type="region of interest" description="Disordered" evidence="1">
    <location>
        <begin position="965"/>
        <end position="986"/>
    </location>
</feature>
<feature type="region of interest" description="Disordered" evidence="1">
    <location>
        <begin position="653"/>
        <end position="717"/>
    </location>
</feature>
<protein>
    <recommendedName>
        <fullName evidence="2">DUF676 domain-containing protein</fullName>
    </recommendedName>
</protein>
<reference evidence="3 4" key="1">
    <citation type="submission" date="2011-02" db="EMBL/GenBank/DDBJ databases">
        <title>The Genome Sequence of Sphaeroforma arctica JP610.</title>
        <authorList>
            <consortium name="The Broad Institute Genome Sequencing Platform"/>
            <person name="Russ C."/>
            <person name="Cuomo C."/>
            <person name="Young S.K."/>
            <person name="Zeng Q."/>
            <person name="Gargeya S."/>
            <person name="Alvarado L."/>
            <person name="Berlin A."/>
            <person name="Chapman S.B."/>
            <person name="Chen Z."/>
            <person name="Freedman E."/>
            <person name="Gellesch M."/>
            <person name="Goldberg J."/>
            <person name="Griggs A."/>
            <person name="Gujja S."/>
            <person name="Heilman E."/>
            <person name="Heiman D."/>
            <person name="Howarth C."/>
            <person name="Mehta T."/>
            <person name="Neiman D."/>
            <person name="Pearson M."/>
            <person name="Roberts A."/>
            <person name="Saif S."/>
            <person name="Shea T."/>
            <person name="Shenoy N."/>
            <person name="Sisk P."/>
            <person name="Stolte C."/>
            <person name="Sykes S."/>
            <person name="White J."/>
            <person name="Yandava C."/>
            <person name="Burger G."/>
            <person name="Gray M.W."/>
            <person name="Holland P.W.H."/>
            <person name="King N."/>
            <person name="Lang F.B.F."/>
            <person name="Roger A.J."/>
            <person name="Ruiz-Trillo I."/>
            <person name="Haas B."/>
            <person name="Nusbaum C."/>
            <person name="Birren B."/>
        </authorList>
    </citation>
    <scope>NUCLEOTIDE SEQUENCE [LARGE SCALE GENOMIC DNA]</scope>
    <source>
        <strain evidence="3 4">JP610</strain>
    </source>
</reference>
<organism evidence="3 4">
    <name type="scientific">Sphaeroforma arctica JP610</name>
    <dbReference type="NCBI Taxonomy" id="667725"/>
    <lineage>
        <taxon>Eukaryota</taxon>
        <taxon>Ichthyosporea</taxon>
        <taxon>Ichthyophonida</taxon>
        <taxon>Sphaeroforma</taxon>
    </lineage>
</organism>
<gene>
    <name evidence="3" type="ORF">SARC_02645</name>
</gene>
<feature type="compositionally biased region" description="Polar residues" evidence="1">
    <location>
        <begin position="473"/>
        <end position="488"/>
    </location>
</feature>
<accession>A0A0L0G801</accession>
<sequence>MEPKSLVDVDIECYVPTVEPEGTSEIKAHFGLFQSNNNVTPAALTSDKHGFCSTTFTPRFGREQTKLCDLVHFRASTAIGDVMKLSIEVNAIELDLLLNVYYVSDESIPKGKKPAKGSHTRIGTRRLTLRKLMHAVRPTPLEILLPDRHFATAELTVCASLSGLTLQRTTEVPAIPSRAESIMTDTSTQSYAASYDTLHTRTGVSAGAGSSMNVPACTPARADTGTVTHPAIQATDTPTNTHIICDAADIHTLDSLILTHTTCVRALVRQFRLLRHQYHKLARKHADDFCREGEHVRIPILLYEHERTPSAPVLEKIGPVQVKVSGMQQPERPGEGAGESDSAEPQTYKTGVLSGDAHDQATHGTRIQPKNPVGSARAYAHSMQGTPTHAHTTREAHRQPQTTQGIPYPERKPKHSDYYEQLQHVLWSAVQRAVQAGCHGDGGVDQTSDESHAPLNTLETPTDRLGPDGAKTAPQSSTNAGEPNSDTPQRVVRVCTAERDHGSCRRAREQRVCAVIVAHLTSLSRQLSALFVEMSDDFTPDRCVYLGSIEKTMAHRHQNLYRSQLSSTWHEARDNPRSCLAYRQHIPLGAYRASFATKAADDQARAHALAQGGGTVPEVRSMHSAANELARSAFTSDQIPGHVATCAYGTAHAHPDITRPGTEEHTQRTEWAESGHAVTTTRHVEAHAGVSTSGEVRSTTATSGEVRSTTATLNMPRQETLAGHNTQLVAKASDDMTESVSGQAQASINTAVGTHIDEEWDMRSPSHRQVNCADCSAHAALPLIVGDRTKTHTTYVPGASPHAIAFKNRTREKQGKLEQDTLERGSGSQDNSGTLEAELLSQSLSAPAQAATKNTYTETTSDGCDSSEEPPEIHNGTRDCKGTEVGPLGSSGAVESSDITRGLASALGRTHLASGSECTTGVSEPPICEPGSGTGSLESIAKPSGLVPASTDCLKNAPAYISVSETAKSPSEDSTSADSSVSTHGSINRTCNHRCEWRGTFVSAVDDTFDATPMPAMYEDVYGHVAQQRHMHTQPNQPKTQAKPPHTPCMHVHTQHRRDQAQRRREKERGRGCGVGVCTYLSDSHANAYTRNTMPNAAHVCTDAHTCARTHHDAGPPTRTSMPESPHASTGKYARTMPHAPDPTHTEDTRTQHPLPQPAQTLVDLQTAHSHAPNEHVATPQMHVVVLVHGLAGSRYDFRVYAALLRRRSICNGSRATAKLHLLLSKANEDKTYDSLPTQAARLCSEIIECEQELRTKRGANVCAISFIAHSQGALVVRLCVTLSHFRPFLPLCRTFLSLAGPHLGTPTHAVSPLVGFGLWFLSNFNGSDSIAQLKRADGGRVEDSLLYRLAHHPVGLGVFRTVILVATRLDGYVPVHSALIHSNEAMTTAEANPASTNTIGAAPTSAQAGAQTHTHARPQQDASANTGTANDVTSLGPQADSEMARAILTPIVQHWESENEIETTRAHMCSCACRAGCTGCAHRLEYTCVQPVCISGAVARGDSDTAPTSADSPLSGAPSGVGKGSIPQAHKGCACHCTVPLTSSAEPILDGVCSGPTITSHCTDQVGSMDSLERGRDLHWFGSEAYAPRDGETSTCSREGTCAMLSHNSAHAALRPLEAMSVDCRGGCDGGASHGGVRVSIATDGSAATGGCARHTPLQLTDDTTAEMRTRETHPRPRTGCASTAAQTIGADAAHTELLMRLEMIYPQSYKGLFADMLGRAVHTGLLDNIPIVHMLFARVACHFS</sequence>
<evidence type="ECO:0000256" key="1">
    <source>
        <dbReference type="SAM" id="MobiDB-lite"/>
    </source>
</evidence>
<feature type="compositionally biased region" description="Polar residues" evidence="1">
    <location>
        <begin position="1421"/>
        <end position="1435"/>
    </location>
</feature>
<dbReference type="OrthoDB" id="273452at2759"/>
<keyword evidence="4" id="KW-1185">Reference proteome</keyword>
<dbReference type="GeneID" id="25903149"/>
<feature type="region of interest" description="Disordered" evidence="1">
    <location>
        <begin position="1111"/>
        <end position="1155"/>
    </location>
</feature>